<sequence>MKLSQSSGMKFIGDAFYHKKPAINNITSLYSRHEDEPDFDCEFLYGDGIESRGNENILDPDPDDYIKNGYNDSRWNADVFNPYVEQTYY</sequence>
<gene>
    <name evidence="1" type="ORF">GCM10022423_04470</name>
</gene>
<accession>A0ABP7G7L3</accession>
<comment type="caution">
    <text evidence="1">The sequence shown here is derived from an EMBL/GenBank/DDBJ whole genome shotgun (WGS) entry which is preliminary data.</text>
</comment>
<evidence type="ECO:0000313" key="2">
    <source>
        <dbReference type="Proteomes" id="UP001500748"/>
    </source>
</evidence>
<protein>
    <submittedName>
        <fullName evidence="1">Uncharacterized protein</fullName>
    </submittedName>
</protein>
<dbReference type="Proteomes" id="UP001500748">
    <property type="component" value="Unassembled WGS sequence"/>
</dbReference>
<dbReference type="RefSeq" id="WP_345139669.1">
    <property type="nucleotide sequence ID" value="NZ_BAABDU010000002.1"/>
</dbReference>
<organism evidence="1 2">
    <name type="scientific">Flavobacterium ginsengiterrae</name>
    <dbReference type="NCBI Taxonomy" id="871695"/>
    <lineage>
        <taxon>Bacteria</taxon>
        <taxon>Pseudomonadati</taxon>
        <taxon>Bacteroidota</taxon>
        <taxon>Flavobacteriia</taxon>
        <taxon>Flavobacteriales</taxon>
        <taxon>Flavobacteriaceae</taxon>
        <taxon>Flavobacterium</taxon>
    </lineage>
</organism>
<reference evidence="2" key="1">
    <citation type="journal article" date="2019" name="Int. J. Syst. Evol. Microbiol.">
        <title>The Global Catalogue of Microorganisms (GCM) 10K type strain sequencing project: providing services to taxonomists for standard genome sequencing and annotation.</title>
        <authorList>
            <consortium name="The Broad Institute Genomics Platform"/>
            <consortium name="The Broad Institute Genome Sequencing Center for Infectious Disease"/>
            <person name="Wu L."/>
            <person name="Ma J."/>
        </authorList>
    </citation>
    <scope>NUCLEOTIDE SEQUENCE [LARGE SCALE GENOMIC DNA]</scope>
    <source>
        <strain evidence="2">JCM 17337</strain>
    </source>
</reference>
<evidence type="ECO:0000313" key="1">
    <source>
        <dbReference type="EMBL" id="GAA3757273.1"/>
    </source>
</evidence>
<proteinExistence type="predicted"/>
<name>A0ABP7G7L3_9FLAO</name>
<dbReference type="EMBL" id="BAABDU010000002">
    <property type="protein sequence ID" value="GAA3757273.1"/>
    <property type="molecule type" value="Genomic_DNA"/>
</dbReference>
<keyword evidence="2" id="KW-1185">Reference proteome</keyword>